<evidence type="ECO:0000259" key="13">
    <source>
        <dbReference type="PROSITE" id="PS50262"/>
    </source>
</evidence>
<reference evidence="14" key="1">
    <citation type="submission" date="2025-08" db="UniProtKB">
        <authorList>
            <consortium name="Ensembl"/>
        </authorList>
    </citation>
    <scope>IDENTIFICATION</scope>
</reference>
<dbReference type="PROSITE" id="PS50262">
    <property type="entry name" value="G_PROTEIN_RECEP_F1_2"/>
    <property type="match status" value="1"/>
</dbReference>
<dbReference type="Pfam" id="PF00001">
    <property type="entry name" value="7tm_1"/>
    <property type="match status" value="1"/>
</dbReference>
<dbReference type="GO" id="GO:0005886">
    <property type="term" value="C:plasma membrane"/>
    <property type="evidence" value="ECO:0007669"/>
    <property type="project" value="UniProtKB-SubCell"/>
</dbReference>
<organism evidence="14 15">
    <name type="scientific">Salvator merianae</name>
    <name type="common">Argentine black and white tegu</name>
    <name type="synonym">Tupinambis merianae</name>
    <dbReference type="NCBI Taxonomy" id="96440"/>
    <lineage>
        <taxon>Eukaryota</taxon>
        <taxon>Metazoa</taxon>
        <taxon>Chordata</taxon>
        <taxon>Craniata</taxon>
        <taxon>Vertebrata</taxon>
        <taxon>Euteleostomi</taxon>
        <taxon>Lepidosauria</taxon>
        <taxon>Squamata</taxon>
        <taxon>Bifurcata</taxon>
        <taxon>Unidentata</taxon>
        <taxon>Episquamata</taxon>
        <taxon>Laterata</taxon>
        <taxon>Teiioidea</taxon>
        <taxon>Teiidae</taxon>
        <taxon>Salvator</taxon>
    </lineage>
</organism>
<evidence type="ECO:0000256" key="11">
    <source>
        <dbReference type="RuleBase" id="RU000688"/>
    </source>
</evidence>
<reference evidence="14" key="2">
    <citation type="submission" date="2025-09" db="UniProtKB">
        <authorList>
            <consortium name="Ensembl"/>
        </authorList>
    </citation>
    <scope>IDENTIFICATION</scope>
</reference>
<evidence type="ECO:0000313" key="15">
    <source>
        <dbReference type="Proteomes" id="UP000694421"/>
    </source>
</evidence>
<keyword evidence="15" id="KW-1185">Reference proteome</keyword>
<keyword evidence="9" id="KW-0325">Glycoprotein</keyword>
<evidence type="ECO:0000256" key="1">
    <source>
        <dbReference type="ARBA" id="ARBA00004651"/>
    </source>
</evidence>
<dbReference type="SUPFAM" id="SSF81321">
    <property type="entry name" value="Family A G protein-coupled receptor-like"/>
    <property type="match status" value="1"/>
</dbReference>
<dbReference type="Proteomes" id="UP000694421">
    <property type="component" value="Unplaced"/>
</dbReference>
<dbReference type="PRINTS" id="PR00237">
    <property type="entry name" value="GPCRRHODOPSN"/>
</dbReference>
<protein>
    <submittedName>
        <fullName evidence="14">Motilin receptor</fullName>
    </submittedName>
</protein>
<keyword evidence="3 11" id="KW-0812">Transmembrane</keyword>
<accession>A0A8D0E4C4</accession>
<keyword evidence="5 11" id="KW-0297">G-protein coupled receptor</keyword>
<dbReference type="Ensembl" id="ENSSMRT00000030718.1">
    <property type="protein sequence ID" value="ENSSMRP00000026265.1"/>
    <property type="gene ID" value="ENSSMRG00000020287.1"/>
</dbReference>
<proteinExistence type="inferred from homology"/>
<feature type="transmembrane region" description="Helical" evidence="12">
    <location>
        <begin position="37"/>
        <end position="62"/>
    </location>
</feature>
<sequence>MYSTNVSSPATYQEQNQEELMFQSCNKNLCPLLPLHMLIPVTIVCLALLVLGVTGNVLTVVVTGHSQDLRNTTSLYLSSLAVSDLLLLLLGLPLDLYRLWHPQSWVLGTLLCCIWHWSGEGCAYSSILHLTALTAERYIAICFPLRAKVLVTQQRVKALLVILWAVALLSATPFLFLVGVQKVGNFSGDGNIRQECGPTVHAQSTGMLATMLWVTTIYFVLPFLCLYILYSLIVRELLRANKAHLGGASYKHCLCLIHCLRGGILFSQKEIKMTPESLSSSRL</sequence>
<evidence type="ECO:0000256" key="2">
    <source>
        <dbReference type="ARBA" id="ARBA00022475"/>
    </source>
</evidence>
<dbReference type="AlphaFoldDB" id="A0A8D0E4C4"/>
<keyword evidence="7" id="KW-1015">Disulfide bond</keyword>
<dbReference type="InterPro" id="IPR017452">
    <property type="entry name" value="GPCR_Rhodpsn_7TM"/>
</dbReference>
<feature type="transmembrane region" description="Helical" evidence="12">
    <location>
        <begin position="74"/>
        <end position="94"/>
    </location>
</feature>
<evidence type="ECO:0000256" key="5">
    <source>
        <dbReference type="ARBA" id="ARBA00023040"/>
    </source>
</evidence>
<comment type="similarity">
    <text evidence="11">Belongs to the G-protein coupled receptor 1 family.</text>
</comment>
<dbReference type="PANTHER" id="PTHR24243">
    <property type="entry name" value="G-PROTEIN COUPLED RECEPTOR"/>
    <property type="match status" value="1"/>
</dbReference>
<dbReference type="PANTHER" id="PTHR24243:SF3">
    <property type="entry name" value="MOTILIN RECEPTOR"/>
    <property type="match status" value="1"/>
</dbReference>
<keyword evidence="10 11" id="KW-0807">Transducer</keyword>
<dbReference type="PRINTS" id="PR01417">
    <property type="entry name" value="GHSRECEPTOR"/>
</dbReference>
<feature type="domain" description="G-protein coupled receptors family 1 profile" evidence="13">
    <location>
        <begin position="55"/>
        <end position="283"/>
    </location>
</feature>
<dbReference type="Gene3D" id="1.20.1070.10">
    <property type="entry name" value="Rhodopsin 7-helix transmembrane proteins"/>
    <property type="match status" value="1"/>
</dbReference>
<name>A0A8D0E4C4_SALMN</name>
<evidence type="ECO:0000256" key="4">
    <source>
        <dbReference type="ARBA" id="ARBA00022989"/>
    </source>
</evidence>
<keyword evidence="2" id="KW-1003">Cell membrane</keyword>
<dbReference type="InterPro" id="IPR000276">
    <property type="entry name" value="GPCR_Rhodpsn"/>
</dbReference>
<evidence type="ECO:0000313" key="14">
    <source>
        <dbReference type="Ensembl" id="ENSSMRP00000026265.1"/>
    </source>
</evidence>
<evidence type="ECO:0000256" key="3">
    <source>
        <dbReference type="ARBA" id="ARBA00022692"/>
    </source>
</evidence>
<evidence type="ECO:0000256" key="8">
    <source>
        <dbReference type="ARBA" id="ARBA00023170"/>
    </source>
</evidence>
<feature type="transmembrane region" description="Helical" evidence="12">
    <location>
        <begin position="211"/>
        <end position="233"/>
    </location>
</feature>
<feature type="transmembrane region" description="Helical" evidence="12">
    <location>
        <begin position="156"/>
        <end position="178"/>
    </location>
</feature>
<feature type="transmembrane region" description="Helical" evidence="12">
    <location>
        <begin position="114"/>
        <end position="135"/>
    </location>
</feature>
<keyword evidence="4 12" id="KW-1133">Transmembrane helix</keyword>
<evidence type="ECO:0000256" key="6">
    <source>
        <dbReference type="ARBA" id="ARBA00023136"/>
    </source>
</evidence>
<evidence type="ECO:0000256" key="9">
    <source>
        <dbReference type="ARBA" id="ARBA00023180"/>
    </source>
</evidence>
<keyword evidence="8 11" id="KW-0675">Receptor</keyword>
<evidence type="ECO:0000256" key="7">
    <source>
        <dbReference type="ARBA" id="ARBA00023157"/>
    </source>
</evidence>
<dbReference type="InterPro" id="IPR003905">
    <property type="entry name" value="GHS-R/MTLR"/>
</dbReference>
<keyword evidence="6 12" id="KW-0472">Membrane</keyword>
<dbReference type="PROSITE" id="PS00237">
    <property type="entry name" value="G_PROTEIN_RECEP_F1_1"/>
    <property type="match status" value="1"/>
</dbReference>
<comment type="subcellular location">
    <subcellularLocation>
        <location evidence="1">Cell membrane</location>
        <topology evidence="1">Multi-pass membrane protein</topology>
    </subcellularLocation>
</comment>
<dbReference type="GeneTree" id="ENSGT01120000271823"/>
<evidence type="ECO:0000256" key="12">
    <source>
        <dbReference type="SAM" id="Phobius"/>
    </source>
</evidence>
<evidence type="ECO:0000256" key="10">
    <source>
        <dbReference type="ARBA" id="ARBA00023224"/>
    </source>
</evidence>
<dbReference type="GO" id="GO:0008528">
    <property type="term" value="F:G protein-coupled peptide receptor activity"/>
    <property type="evidence" value="ECO:0007669"/>
    <property type="project" value="TreeGrafter"/>
</dbReference>